<protein>
    <submittedName>
        <fullName evidence="2">Gene transfer agent (GTA)</fullName>
    </submittedName>
</protein>
<evidence type="ECO:0000259" key="1">
    <source>
        <dbReference type="Pfam" id="PF09343"/>
    </source>
</evidence>
<dbReference type="STRING" id="1082931.KKY_769"/>
<dbReference type="AlphaFoldDB" id="G4RE14"/>
<evidence type="ECO:0000313" key="3">
    <source>
        <dbReference type="Proteomes" id="UP000008850"/>
    </source>
</evidence>
<name>G4RE14_PELHB</name>
<keyword evidence="3" id="KW-1185">Reference proteome</keyword>
<dbReference type="InterPro" id="IPR011740">
    <property type="entry name" value="DUF2460"/>
</dbReference>
<dbReference type="PATRIC" id="fig|1082931.4.peg.763"/>
<reference evidence="2 3" key="1">
    <citation type="journal article" date="2012" name="J. Bacteriol.">
        <title>Complete genome sequence of Pelagibacterium halotolerans B2T.</title>
        <authorList>
            <person name="Huo Y.Y."/>
            <person name="Cheng H."/>
            <person name="Han X.F."/>
            <person name="Jiang X.W."/>
            <person name="Sun C."/>
            <person name="Zhang X.Q."/>
            <person name="Zhu X.F."/>
            <person name="Liu Y.F."/>
            <person name="Li P.F."/>
            <person name="Ni P.X."/>
            <person name="Wu M."/>
        </authorList>
    </citation>
    <scope>NUCLEOTIDE SEQUENCE [LARGE SCALE GENOMIC DNA]</scope>
    <source>
        <strain evidence="3">DSM 22347 / JCM 15775 / CGMCC 1.7692 / B2</strain>
    </source>
</reference>
<dbReference type="EMBL" id="CP003075">
    <property type="protein sequence ID" value="AEQ50808.1"/>
    <property type="molecule type" value="Genomic_DNA"/>
</dbReference>
<dbReference type="HOGENOM" id="CLU_114534_0_0_5"/>
<dbReference type="NCBIfam" id="TIGR02217">
    <property type="entry name" value="chp_TIGR02217"/>
    <property type="match status" value="1"/>
</dbReference>
<dbReference type="RefSeq" id="WP_014129957.1">
    <property type="nucleotide sequence ID" value="NC_016078.1"/>
</dbReference>
<gene>
    <name evidence="2" type="ordered locus">KKY_769</name>
</gene>
<organism evidence="2 3">
    <name type="scientific">Pelagibacterium halotolerans (strain DSM 22347 / JCM 15775 / CGMCC 1.7692 / B2)</name>
    <dbReference type="NCBI Taxonomy" id="1082931"/>
    <lineage>
        <taxon>Bacteria</taxon>
        <taxon>Pseudomonadati</taxon>
        <taxon>Pseudomonadota</taxon>
        <taxon>Alphaproteobacteria</taxon>
        <taxon>Hyphomicrobiales</taxon>
        <taxon>Devosiaceae</taxon>
        <taxon>Pelagibacterium</taxon>
    </lineage>
</organism>
<dbReference type="KEGG" id="phl:KKY_769"/>
<accession>G4RE14</accession>
<proteinExistence type="predicted"/>
<evidence type="ECO:0000313" key="2">
    <source>
        <dbReference type="EMBL" id="AEQ50808.1"/>
    </source>
</evidence>
<dbReference type="Pfam" id="PF09343">
    <property type="entry name" value="DUF2460"/>
    <property type="match status" value="1"/>
</dbReference>
<feature type="domain" description="DUF2460" evidence="1">
    <location>
        <begin position="4"/>
        <end position="207"/>
    </location>
</feature>
<dbReference type="eggNOG" id="COG5448">
    <property type="taxonomic scope" value="Bacteria"/>
</dbReference>
<dbReference type="Proteomes" id="UP000008850">
    <property type="component" value="Chromosome"/>
</dbReference>
<sequence>MAFHQVRFPLDIAMGAQGGPVRATDVTTLASGREERNSRWAHARRRYNAGYGVKSRADMLAVLAFFEERRGRFHSFLWRDGIDFSSSPDGGTPAAADQEIGAGDGSRTAFQLVKRYGASFDPYLRPITKPVAGSVTVAVDGVSVGPGAFSVDLLTGVVTLDVAPDAGAVVTAGFFFDVPVRFDTDRLDVEMSGFDAAVAPAIPLIEVIGE</sequence>